<gene>
    <name evidence="2" type="ORF">AMON00008_LOCUS55087</name>
</gene>
<sequence length="901" mass="97766">MQAMSANFFYYVKGKLALVLDRQSVGEGQVVGVLLHGDVVITTHITGAWVMLPEGSYVRHPQMRTGRVKTKRDGWLIVEHGDYGMLLGATSHDQVKNWFDNEAFLKVALIKPIVKAGAKARAKGVAKAKAKADASEEPPDARGTAAKPSTEAPAGRRPGPEEVPVDSTAAGPEAAGEPAAATEKAEAAAKAPSPVAVPLLLPPPGSNDAVATASPALASPPKSAAGLNADPLSMRRPSSATVVPPPPVPKSLASAVPAAAAAGALAKAPGTRAGAKAKGPPAAAVKERLKPESFEEHIATCTSEHWKISRRYVWVRDDPSPTGATVSVLREGALLCQGIRVGVSLYSADAKCLRLNQDSKFWSTPEAFRPEHVITKPEIEIAFIQVEHPQVGALVDFISPPSKMGSGALVGGESPSERPEMRRMHAPILSSRSADFSETDHWVVAQWGAWIHSECDVSGPVEFKMQPQDVLVLGPQPLRIRHEKGHWWLHVQEGAQVYRRTEDSMLEMLGQGGLKVHGYVLSEDTLRTYIKHVPPEAPGMTVKVLSGFGEPWMVCQDHLPVYKEKDLQAETFGALPRGSIVGLRRMDENWCELELSSDLRLEVDAGNGSALVMLGLNEATGVAMQESKGPVKERRFSATMSVPSEFRRAWVPRMTSYGTELLERCRGDLEEGCIVTEERRKLYREVIRLCHSRIYEENVNSLWEGETSKLPSRKSLEAKLFDRSTYVLHAARGNTLAGGAIIKECKVSAMASASTTGTLGVGKDAGELEGYPGRTFVGYIDSCASIPGSHGGSAIWEVVTKMDFVMVACHPILLQSTVDFWQARGMKRYEVDVQKDREEFRNSVLVITQGKVMCELEDLVDALPSSHLPLFVWLSTRCAEIQDDIDGASRIFVPDDPDNYF</sequence>
<feature type="compositionally biased region" description="Low complexity" evidence="1">
    <location>
        <begin position="167"/>
        <end position="189"/>
    </location>
</feature>
<dbReference type="AlphaFoldDB" id="A0A7S4W9Q4"/>
<dbReference type="EMBL" id="HBNR01077406">
    <property type="protein sequence ID" value="CAE4653882.1"/>
    <property type="molecule type" value="Transcribed_RNA"/>
</dbReference>
<protein>
    <submittedName>
        <fullName evidence="2">Uncharacterized protein</fullName>
    </submittedName>
</protein>
<feature type="region of interest" description="Disordered" evidence="1">
    <location>
        <begin position="129"/>
        <end position="189"/>
    </location>
</feature>
<organism evidence="2">
    <name type="scientific">Alexandrium monilatum</name>
    <dbReference type="NCBI Taxonomy" id="311494"/>
    <lineage>
        <taxon>Eukaryota</taxon>
        <taxon>Sar</taxon>
        <taxon>Alveolata</taxon>
        <taxon>Dinophyceae</taxon>
        <taxon>Gonyaulacales</taxon>
        <taxon>Pyrocystaceae</taxon>
        <taxon>Alexandrium</taxon>
    </lineage>
</organism>
<accession>A0A7S4W9Q4</accession>
<evidence type="ECO:0000313" key="2">
    <source>
        <dbReference type="EMBL" id="CAE4653882.1"/>
    </source>
</evidence>
<evidence type="ECO:0000256" key="1">
    <source>
        <dbReference type="SAM" id="MobiDB-lite"/>
    </source>
</evidence>
<name>A0A7S4W9Q4_9DINO</name>
<reference evidence="2" key="1">
    <citation type="submission" date="2021-01" db="EMBL/GenBank/DDBJ databases">
        <authorList>
            <person name="Corre E."/>
            <person name="Pelletier E."/>
            <person name="Niang G."/>
            <person name="Scheremetjew M."/>
            <person name="Finn R."/>
            <person name="Kale V."/>
            <person name="Holt S."/>
            <person name="Cochrane G."/>
            <person name="Meng A."/>
            <person name="Brown T."/>
            <person name="Cohen L."/>
        </authorList>
    </citation>
    <scope>NUCLEOTIDE SEQUENCE</scope>
    <source>
        <strain evidence="2">CCMP3105</strain>
    </source>
</reference>
<feature type="region of interest" description="Disordered" evidence="1">
    <location>
        <begin position="206"/>
        <end position="226"/>
    </location>
</feature>
<feature type="compositionally biased region" description="Low complexity" evidence="1">
    <location>
        <begin position="209"/>
        <end position="225"/>
    </location>
</feature>
<proteinExistence type="predicted"/>